<dbReference type="PANTHER" id="PTHR34986">
    <property type="entry name" value="EVOLVED BETA-GALACTOSIDASE SUBUNIT BETA"/>
    <property type="match status" value="1"/>
</dbReference>
<dbReference type="GO" id="GO:0005829">
    <property type="term" value="C:cytosol"/>
    <property type="evidence" value="ECO:0007669"/>
    <property type="project" value="TreeGrafter"/>
</dbReference>
<dbReference type="PANTHER" id="PTHR34986:SF1">
    <property type="entry name" value="PROTEIN YIAL"/>
    <property type="match status" value="1"/>
</dbReference>
<dbReference type="Proteomes" id="UP000231092">
    <property type="component" value="Unassembled WGS sequence"/>
</dbReference>
<protein>
    <submittedName>
        <fullName evidence="1">YhcH/YjgK/YiaL family protein</fullName>
    </submittedName>
</protein>
<reference evidence="1 2" key="1">
    <citation type="submission" date="2017-11" db="EMBL/GenBank/DDBJ databases">
        <title>Understudied soil microbes with underappreciated capabilities: Untangling the Clostridium saccharolyticum group.</title>
        <authorList>
            <person name="Leschine S."/>
        </authorList>
    </citation>
    <scope>NUCLEOTIDE SEQUENCE [LARGE SCALE GENOMIC DNA]</scope>
    <source>
        <strain evidence="1 2">18A</strain>
    </source>
</reference>
<accession>A0A2M8Z3C4</accession>
<dbReference type="EMBL" id="PGET01000001">
    <property type="protein sequence ID" value="PJJ27941.1"/>
    <property type="molecule type" value="Genomic_DNA"/>
</dbReference>
<dbReference type="InterPro" id="IPR004375">
    <property type="entry name" value="NanQ/TabA/YiaL"/>
</dbReference>
<evidence type="ECO:0000313" key="1">
    <source>
        <dbReference type="EMBL" id="PJJ27941.1"/>
    </source>
</evidence>
<dbReference type="RefSeq" id="WP_100304506.1">
    <property type="nucleotide sequence ID" value="NZ_PGET01000001.1"/>
</dbReference>
<proteinExistence type="predicted"/>
<dbReference type="Gene3D" id="2.60.120.370">
    <property type="entry name" value="YhcH/YjgK/YiaL"/>
    <property type="match status" value="1"/>
</dbReference>
<gene>
    <name evidence="1" type="ORF">H171_1424</name>
</gene>
<dbReference type="AlphaFoldDB" id="A0A2M8Z3C4"/>
<name>A0A2M8Z3C4_9FIRM</name>
<dbReference type="InterPro" id="IPR037012">
    <property type="entry name" value="NanQ/TabA/YiaL_sf"/>
</dbReference>
<organism evidence="1 2">
    <name type="scientific">[Clostridium] celerecrescens 18A</name>
    <dbReference type="NCBI Taxonomy" id="1286362"/>
    <lineage>
        <taxon>Bacteria</taxon>
        <taxon>Bacillati</taxon>
        <taxon>Bacillota</taxon>
        <taxon>Clostridia</taxon>
        <taxon>Lachnospirales</taxon>
        <taxon>Lachnospiraceae</taxon>
        <taxon>Lacrimispora</taxon>
    </lineage>
</organism>
<dbReference type="OrthoDB" id="9792756at2"/>
<dbReference type="SUPFAM" id="SSF51197">
    <property type="entry name" value="Clavaminate synthase-like"/>
    <property type="match status" value="1"/>
</dbReference>
<dbReference type="Pfam" id="PF04074">
    <property type="entry name" value="DUF386"/>
    <property type="match status" value="1"/>
</dbReference>
<dbReference type="NCBIfam" id="TIGR00022">
    <property type="entry name" value="YhcH/YjgK/YiaL family protein"/>
    <property type="match status" value="1"/>
</dbReference>
<sequence>MIFDSAKNLDFYRSLGVDGRYEKAVNFLKNTDLESLAPGKYEIDGKNVFANVTEYTTVPWEEAKYEAHHNYTDIQYVISGSETMTYARIDELNEKVPYNEEKDVVFYDNENPGLKVVVKAGEYMIFNPWDGHKPKAAVSEPALIKKVIVKIKEN</sequence>
<evidence type="ECO:0000313" key="2">
    <source>
        <dbReference type="Proteomes" id="UP000231092"/>
    </source>
</evidence>
<comment type="caution">
    <text evidence="1">The sequence shown here is derived from an EMBL/GenBank/DDBJ whole genome shotgun (WGS) entry which is preliminary data.</text>
</comment>